<dbReference type="Proteomes" id="UP000663874">
    <property type="component" value="Unassembled WGS sequence"/>
</dbReference>
<dbReference type="EMBL" id="CAJOBE010000680">
    <property type="protein sequence ID" value="CAF3673605.1"/>
    <property type="molecule type" value="Genomic_DNA"/>
</dbReference>
<dbReference type="InterPro" id="IPR002870">
    <property type="entry name" value="Peptidase_M12B_N"/>
</dbReference>
<accession>A0A818SJP2</accession>
<gene>
    <name evidence="3" type="ORF">FNK824_LOCUS7363</name>
</gene>
<evidence type="ECO:0000259" key="2">
    <source>
        <dbReference type="Pfam" id="PF01562"/>
    </source>
</evidence>
<evidence type="ECO:0000313" key="4">
    <source>
        <dbReference type="Proteomes" id="UP000663874"/>
    </source>
</evidence>
<proteinExistence type="predicted"/>
<sequence length="331" mass="39290">MVSIDDTVEQEQFAYEIVIPRSLRSSKSFSFVPDWKARLRDNDGTYSTSTIRHKRSIKTFIDNINKTLYYRIYVFNRTFDLTLIEDETFLAPSFITQHFDHNRTWITKDIEHCFYKGYVNQNPFSTISISLCHGLLGTFMYNGTDYFIEPKYHENDTSWNFEHLFYTHKDSISSIADNDPTVRCPVTGEPYFEKHKSYLHYHRSPTRRLRRYRNKQFSKDFSSKYSYSNFSTNILLNNVENDLAHKSNNIHLKRRAKRQFDFDHMAKHVEVLVAYDQSIKEFHSDADIQSYILTLFSYVSHLYSDASIGNNIKIWLVKLVDLGQDITVRIF</sequence>
<dbReference type="AlphaFoldDB" id="A0A818SJP2"/>
<dbReference type="Pfam" id="PF01562">
    <property type="entry name" value="Pep_M12B_propep"/>
    <property type="match status" value="1"/>
</dbReference>
<evidence type="ECO:0000256" key="1">
    <source>
        <dbReference type="ARBA" id="ARBA00023157"/>
    </source>
</evidence>
<keyword evidence="1" id="KW-1015">Disulfide bond</keyword>
<dbReference type="InterPro" id="IPR024079">
    <property type="entry name" value="MetalloPept_cat_dom_sf"/>
</dbReference>
<dbReference type="PANTHER" id="PTHR11905">
    <property type="entry name" value="ADAM A DISINTEGRIN AND METALLOPROTEASE DOMAIN"/>
    <property type="match status" value="1"/>
</dbReference>
<dbReference type="Gene3D" id="3.40.390.10">
    <property type="entry name" value="Collagenase (Catalytic Domain)"/>
    <property type="match status" value="1"/>
</dbReference>
<name>A0A818SJP2_9BILA</name>
<dbReference type="PANTHER" id="PTHR11905:SF256">
    <property type="entry name" value="PEPTIDASE M12B DOMAIN-CONTAINING PROTEIN"/>
    <property type="match status" value="1"/>
</dbReference>
<feature type="domain" description="Peptidase M12B propeptide" evidence="2">
    <location>
        <begin position="16"/>
        <end position="120"/>
    </location>
</feature>
<organism evidence="3 4">
    <name type="scientific">Rotaria sordida</name>
    <dbReference type="NCBI Taxonomy" id="392033"/>
    <lineage>
        <taxon>Eukaryota</taxon>
        <taxon>Metazoa</taxon>
        <taxon>Spiralia</taxon>
        <taxon>Gnathifera</taxon>
        <taxon>Rotifera</taxon>
        <taxon>Eurotatoria</taxon>
        <taxon>Bdelloidea</taxon>
        <taxon>Philodinida</taxon>
        <taxon>Philodinidae</taxon>
        <taxon>Rotaria</taxon>
    </lineage>
</organism>
<comment type="caution">
    <text evidence="3">The sequence shown here is derived from an EMBL/GenBank/DDBJ whole genome shotgun (WGS) entry which is preliminary data.</text>
</comment>
<reference evidence="3" key="1">
    <citation type="submission" date="2021-02" db="EMBL/GenBank/DDBJ databases">
        <authorList>
            <person name="Nowell W R."/>
        </authorList>
    </citation>
    <scope>NUCLEOTIDE SEQUENCE</scope>
</reference>
<protein>
    <recommendedName>
        <fullName evidence="2">Peptidase M12B propeptide domain-containing protein</fullName>
    </recommendedName>
</protein>
<dbReference type="GO" id="GO:0008237">
    <property type="term" value="F:metallopeptidase activity"/>
    <property type="evidence" value="ECO:0007669"/>
    <property type="project" value="InterPro"/>
</dbReference>
<evidence type="ECO:0000313" key="3">
    <source>
        <dbReference type="EMBL" id="CAF3673605.1"/>
    </source>
</evidence>
<dbReference type="SUPFAM" id="SSF55486">
    <property type="entry name" value="Metalloproteases ('zincins'), catalytic domain"/>
    <property type="match status" value="1"/>
</dbReference>